<name>A0A562MIX6_9HYPH</name>
<dbReference type="Proteomes" id="UP000317122">
    <property type="component" value="Unassembled WGS sequence"/>
</dbReference>
<organism evidence="1 2">
    <name type="scientific">Mesorhizobium tianshanense</name>
    <dbReference type="NCBI Taxonomy" id="39844"/>
    <lineage>
        <taxon>Bacteria</taxon>
        <taxon>Pseudomonadati</taxon>
        <taxon>Pseudomonadota</taxon>
        <taxon>Alphaproteobacteria</taxon>
        <taxon>Hyphomicrobiales</taxon>
        <taxon>Phyllobacteriaceae</taxon>
        <taxon>Mesorhizobium</taxon>
    </lineage>
</organism>
<reference evidence="1 2" key="1">
    <citation type="journal article" date="2015" name="Stand. Genomic Sci.">
        <title>Genomic Encyclopedia of Bacterial and Archaeal Type Strains, Phase III: the genomes of soil and plant-associated and newly described type strains.</title>
        <authorList>
            <person name="Whitman W.B."/>
            <person name="Woyke T."/>
            <person name="Klenk H.P."/>
            <person name="Zhou Y."/>
            <person name="Lilburn T.G."/>
            <person name="Beck B.J."/>
            <person name="De Vos P."/>
            <person name="Vandamme P."/>
            <person name="Eisen J.A."/>
            <person name="Garrity G."/>
            <person name="Hugenholtz P."/>
            <person name="Kyrpides N.C."/>
        </authorList>
    </citation>
    <scope>NUCLEOTIDE SEQUENCE [LARGE SCALE GENOMIC DNA]</scope>
    <source>
        <strain evidence="1 2">CGMCC 1.2546</strain>
    </source>
</reference>
<dbReference type="EMBL" id="VLKT01000083">
    <property type="protein sequence ID" value="TWI19501.1"/>
    <property type="molecule type" value="Genomic_DNA"/>
</dbReference>
<accession>A0A562MIX6</accession>
<dbReference type="AlphaFoldDB" id="A0A562MIX6"/>
<gene>
    <name evidence="1" type="ORF">IQ26_07118</name>
</gene>
<protein>
    <submittedName>
        <fullName evidence="1">Uncharacterized protein DUF982</fullName>
    </submittedName>
</protein>
<dbReference type="InterPro" id="IPR010385">
    <property type="entry name" value="DUF982"/>
</dbReference>
<dbReference type="Gene3D" id="6.10.250.730">
    <property type="match status" value="1"/>
</dbReference>
<comment type="caution">
    <text evidence="1">The sequence shown here is derived from an EMBL/GenBank/DDBJ whole genome shotgun (WGS) entry which is preliminary data.</text>
</comment>
<evidence type="ECO:0000313" key="1">
    <source>
        <dbReference type="EMBL" id="TWI19501.1"/>
    </source>
</evidence>
<keyword evidence="2" id="KW-1185">Reference proteome</keyword>
<evidence type="ECO:0000313" key="2">
    <source>
        <dbReference type="Proteomes" id="UP000317122"/>
    </source>
</evidence>
<sequence>MNPDAFSSPLFVKRAMYIVQEIASLADAVDFLNEWPEDRRDLIHEAALRECYDAYEGRKPVSAARNAFFGFAKRAAILEDATPPCSGSLPASRAVEKCERRRRRRV</sequence>
<dbReference type="Pfam" id="PF06169">
    <property type="entry name" value="DUF982"/>
    <property type="match status" value="1"/>
</dbReference>
<proteinExistence type="predicted"/>